<keyword evidence="4" id="KW-1185">Reference proteome</keyword>
<feature type="domain" description="GmrSD restriction endonucleases N-terminal" evidence="1">
    <location>
        <begin position="10"/>
        <end position="259"/>
    </location>
</feature>
<dbReference type="Pfam" id="PF07510">
    <property type="entry name" value="GmrSD_C"/>
    <property type="match status" value="1"/>
</dbReference>
<evidence type="ECO:0000259" key="1">
    <source>
        <dbReference type="Pfam" id="PF03235"/>
    </source>
</evidence>
<reference evidence="3 4" key="1">
    <citation type="submission" date="2023-08" db="EMBL/GenBank/DDBJ databases">
        <title>The draft genome sequence of Paracraurococcus sp. LOR1-02.</title>
        <authorList>
            <person name="Kingkaew E."/>
            <person name="Tanasupawat S."/>
        </authorList>
    </citation>
    <scope>NUCLEOTIDE SEQUENCE [LARGE SCALE GENOMIC DNA]</scope>
    <source>
        <strain evidence="3 4">LOR1-02</strain>
    </source>
</reference>
<protein>
    <submittedName>
        <fullName evidence="3">DUF262 domain-containing protein</fullName>
    </submittedName>
</protein>
<proteinExistence type="predicted"/>
<feature type="domain" description="GmrSD restriction endonucleases C-terminal" evidence="2">
    <location>
        <begin position="456"/>
        <end position="642"/>
    </location>
</feature>
<name>A0ABT9EB19_9PROT</name>
<evidence type="ECO:0000313" key="4">
    <source>
        <dbReference type="Proteomes" id="UP001243009"/>
    </source>
</evidence>
<evidence type="ECO:0000259" key="2">
    <source>
        <dbReference type="Pfam" id="PF07510"/>
    </source>
</evidence>
<dbReference type="InterPro" id="IPR004919">
    <property type="entry name" value="GmrSD_N"/>
</dbReference>
<gene>
    <name evidence="3" type="ORF">Q7A36_32870</name>
</gene>
<dbReference type="Proteomes" id="UP001243009">
    <property type="component" value="Unassembled WGS sequence"/>
</dbReference>
<dbReference type="InterPro" id="IPR011089">
    <property type="entry name" value="GmrSD_C"/>
</dbReference>
<evidence type="ECO:0000313" key="3">
    <source>
        <dbReference type="EMBL" id="MDO9713168.1"/>
    </source>
</evidence>
<dbReference type="PANTHER" id="PTHR35149">
    <property type="entry name" value="SLL5132 PROTEIN"/>
    <property type="match status" value="1"/>
</dbReference>
<dbReference type="Pfam" id="PF03235">
    <property type="entry name" value="GmrSD_N"/>
    <property type="match status" value="1"/>
</dbReference>
<accession>A0ABT9EB19</accession>
<dbReference type="PANTHER" id="PTHR35149:SF1">
    <property type="entry name" value="DUF5655 DOMAIN-CONTAINING PROTEIN"/>
    <property type="match status" value="1"/>
</dbReference>
<dbReference type="EMBL" id="JAUTWS010000074">
    <property type="protein sequence ID" value="MDO9713168.1"/>
    <property type="molecule type" value="Genomic_DNA"/>
</dbReference>
<comment type="caution">
    <text evidence="3">The sequence shown here is derived from an EMBL/GenBank/DDBJ whole genome shotgun (WGS) entry which is preliminary data.</text>
</comment>
<sequence>MKADTVTVRSLFKIARRYVVPIYQRHYVWTLEGQWKGLWDDLLMKANARLGGAEQIQPHYLGAVVLNGRGPTSATEVPVCEVIDGQQRMTTLQVVLAAIRDVASLRGLDKLSRQADRNTTNPDAEDMREPEVDVHRLWPTHHDRDTYLKIMTARSRAEVRARFLDHFPRGGTSLKKVNLRDQPNLLKAYIFFHDEVARFAVEGDAAEARINALLLALLDDFRVVEIQLQADDDPQVIFETLNDRGKPLLAFDLIRNFIFMRAARSLKGTAAERLYDQRWKPLEASFWTEDENRGRLKRPRIEFFMLQYLTARTGGEVTLAGLFGEYKDFLGVRGAPADVGAEVDDIIRYSELYQRLATGSGEDALGRVGRRLKPWDVSTAWAPVLAIAASQMSEDEREQAFSDIVSYVVRRAVVGGTAANYNRVFLGLARAMVDKGPSADLVRSYLLGLKGNSTEWPTDADFSHHWLNADLYGRMKPPGRLVAILAEIEMAAQGAKADPAPLPRDLWVEHLMPQTWDTHWPLPDGKHATWQEVGEVEALGAGAIETLTAAAQAAEASGDPAAVARVARQATIARRMRAVQTVGNLTLHTRFLGWDLGNKGFVEKQKLFREHGRFWITQPFSGADVTAWDEAAILRRGELLLKRALDIWSRPQATPAAAGAEAVAEAAE</sequence>
<dbReference type="RefSeq" id="WP_305108028.1">
    <property type="nucleotide sequence ID" value="NZ_JAUTWS010000074.1"/>
</dbReference>
<organism evidence="3 4">
    <name type="scientific">Paracraurococcus lichenis</name>
    <dbReference type="NCBI Taxonomy" id="3064888"/>
    <lineage>
        <taxon>Bacteria</taxon>
        <taxon>Pseudomonadati</taxon>
        <taxon>Pseudomonadota</taxon>
        <taxon>Alphaproteobacteria</taxon>
        <taxon>Acetobacterales</taxon>
        <taxon>Roseomonadaceae</taxon>
        <taxon>Paracraurococcus</taxon>
    </lineage>
</organism>